<feature type="region of interest" description="Disordered" evidence="1">
    <location>
        <begin position="36"/>
        <end position="108"/>
    </location>
</feature>
<proteinExistence type="predicted"/>
<dbReference type="Pfam" id="PF10253">
    <property type="entry name" value="PRCC"/>
    <property type="match status" value="1"/>
</dbReference>
<dbReference type="EMBL" id="BMAW01034875">
    <property type="protein sequence ID" value="GFU37079.1"/>
    <property type="molecule type" value="Genomic_DNA"/>
</dbReference>
<name>A0A8X6QSH1_NEPPI</name>
<evidence type="ECO:0000313" key="3">
    <source>
        <dbReference type="Proteomes" id="UP000887013"/>
    </source>
</evidence>
<keyword evidence="3" id="KW-1185">Reference proteome</keyword>
<dbReference type="OrthoDB" id="206969at2759"/>
<dbReference type="AlphaFoldDB" id="A0A8X6QSH1"/>
<evidence type="ECO:0000256" key="1">
    <source>
        <dbReference type="SAM" id="MobiDB-lite"/>
    </source>
</evidence>
<sequence length="367" mass="42299">MVKRRGQHLPMLWKEIWFLYTQVYIMSLVAYGSSDSEEDSEEQAVPKVDLAVKQPTSKKQRETVKITIPSLDQFKDEDPEPETKAKPKFKSGSGLLSFLPPPKNSGSSYNFTPHILTKKKDNEQKPQFIKSSLEKHSVNNKQISSVVETQISSKTETISADISNNYEDNNHRTSISDFFSLESINNKTEVEVDGAVDVKQPVKSSLFSSLPEPAQTAEFYYASSNQEIESPFTSIPAASVQGISNEEEYCWNKNYDTVSDQTGTLPFIKDEKFQKFKGRREFEDINIIDVKADDQLTGKDEWLMQSLTEEKVQRPSKRRHEMPTQLQKRKHQITYLAYQAKERELDLKNQWALNRRTRRETQAKYGF</sequence>
<feature type="compositionally biased region" description="Basic and acidic residues" evidence="1">
    <location>
        <begin position="73"/>
        <end position="85"/>
    </location>
</feature>
<dbReference type="PANTHER" id="PTHR13621:SF2">
    <property type="entry name" value="PROLINE-RICH PROTEIN PRCC"/>
    <property type="match status" value="1"/>
</dbReference>
<comment type="caution">
    <text evidence="2">The sequence shown here is derived from an EMBL/GenBank/DDBJ whole genome shotgun (WGS) entry which is preliminary data.</text>
</comment>
<dbReference type="GO" id="GO:0005634">
    <property type="term" value="C:nucleus"/>
    <property type="evidence" value="ECO:0007669"/>
    <property type="project" value="TreeGrafter"/>
</dbReference>
<dbReference type="PANTHER" id="PTHR13621">
    <property type="entry name" value="PROLINE-RICH PROTEIN PRCC"/>
    <property type="match status" value="1"/>
</dbReference>
<dbReference type="Proteomes" id="UP000887013">
    <property type="component" value="Unassembled WGS sequence"/>
</dbReference>
<gene>
    <name evidence="2" type="primary">PRCC</name>
    <name evidence="2" type="ORF">NPIL_591551</name>
</gene>
<evidence type="ECO:0000313" key="2">
    <source>
        <dbReference type="EMBL" id="GFU37079.1"/>
    </source>
</evidence>
<reference evidence="2" key="1">
    <citation type="submission" date="2020-08" db="EMBL/GenBank/DDBJ databases">
        <title>Multicomponent nature underlies the extraordinary mechanical properties of spider dragline silk.</title>
        <authorList>
            <person name="Kono N."/>
            <person name="Nakamura H."/>
            <person name="Mori M."/>
            <person name="Yoshida Y."/>
            <person name="Ohtoshi R."/>
            <person name="Malay A.D."/>
            <person name="Moran D.A.P."/>
            <person name="Tomita M."/>
            <person name="Numata K."/>
            <person name="Arakawa K."/>
        </authorList>
    </citation>
    <scope>NUCLEOTIDE SEQUENCE</scope>
</reference>
<protein>
    <submittedName>
        <fullName evidence="2">Proline-rich protein PRCC</fullName>
    </submittedName>
</protein>
<dbReference type="InterPro" id="IPR018800">
    <property type="entry name" value="PRCC"/>
</dbReference>
<organism evidence="2 3">
    <name type="scientific">Nephila pilipes</name>
    <name type="common">Giant wood spider</name>
    <name type="synonym">Nephila maculata</name>
    <dbReference type="NCBI Taxonomy" id="299642"/>
    <lineage>
        <taxon>Eukaryota</taxon>
        <taxon>Metazoa</taxon>
        <taxon>Ecdysozoa</taxon>
        <taxon>Arthropoda</taxon>
        <taxon>Chelicerata</taxon>
        <taxon>Arachnida</taxon>
        <taxon>Araneae</taxon>
        <taxon>Araneomorphae</taxon>
        <taxon>Entelegynae</taxon>
        <taxon>Araneoidea</taxon>
        <taxon>Nephilidae</taxon>
        <taxon>Nephila</taxon>
    </lineage>
</organism>
<accession>A0A8X6QSH1</accession>